<evidence type="ECO:0000313" key="2">
    <source>
        <dbReference type="EMBL" id="OIQ95810.1"/>
    </source>
</evidence>
<gene>
    <name evidence="2" type="ORF">GALL_221520</name>
</gene>
<dbReference type="InterPro" id="IPR016039">
    <property type="entry name" value="Thiolase-like"/>
</dbReference>
<dbReference type="AlphaFoldDB" id="A0A1J5RK12"/>
<protein>
    <recommendedName>
        <fullName evidence="1">Beta-ketoacyl synthase-like N-terminal domain-containing protein</fullName>
    </recommendedName>
</protein>
<dbReference type="InterPro" id="IPR014030">
    <property type="entry name" value="Ketoacyl_synth_N"/>
</dbReference>
<proteinExistence type="predicted"/>
<dbReference type="EMBL" id="MLJW01000159">
    <property type="protein sequence ID" value="OIQ95810.1"/>
    <property type="molecule type" value="Genomic_DNA"/>
</dbReference>
<dbReference type="SUPFAM" id="SSF53901">
    <property type="entry name" value="Thiolase-like"/>
    <property type="match status" value="1"/>
</dbReference>
<dbReference type="Pfam" id="PF13723">
    <property type="entry name" value="Ketoacyl-synt_2"/>
    <property type="match status" value="1"/>
</dbReference>
<accession>A0A1J5RK12</accession>
<evidence type="ECO:0000259" key="1">
    <source>
        <dbReference type="Pfam" id="PF13723"/>
    </source>
</evidence>
<reference evidence="2" key="1">
    <citation type="submission" date="2016-10" db="EMBL/GenBank/DDBJ databases">
        <title>Sequence of Gallionella enrichment culture.</title>
        <authorList>
            <person name="Poehlein A."/>
            <person name="Muehling M."/>
            <person name="Daniel R."/>
        </authorList>
    </citation>
    <scope>NUCLEOTIDE SEQUENCE</scope>
</reference>
<dbReference type="GO" id="GO:0016746">
    <property type="term" value="F:acyltransferase activity"/>
    <property type="evidence" value="ECO:0007669"/>
    <property type="project" value="InterPro"/>
</dbReference>
<dbReference type="Gene3D" id="3.40.47.10">
    <property type="match status" value="1"/>
</dbReference>
<feature type="domain" description="Beta-ketoacyl synthase-like N-terminal" evidence="1">
    <location>
        <begin position="35"/>
        <end position="200"/>
    </location>
</feature>
<comment type="caution">
    <text evidence="2">The sequence shown here is derived from an EMBL/GenBank/DDBJ whole genome shotgun (WGS) entry which is preliminary data.</text>
</comment>
<organism evidence="2">
    <name type="scientific">mine drainage metagenome</name>
    <dbReference type="NCBI Taxonomy" id="410659"/>
    <lineage>
        <taxon>unclassified sequences</taxon>
        <taxon>metagenomes</taxon>
        <taxon>ecological metagenomes</taxon>
    </lineage>
</organism>
<sequence>MTLSAYIEGIGLLGPGFPDWPGGRAILGGQRAYEAHRTALPAPALLPAAERRRCGAIVKLTLATGLEAVAAAGLEAAGLPSVFSSSGGDGESCHVICEMLASSDRQISPTRFHNSVHNVAAGYWSIATGAMASSSVLSAYDASFGAGLLEALTQVTVDDVRCLLLACDTVYPEPLFSARPIPDCFGVALVLSPSRSTRTLAQIGVSLIDVDADRLDDAALEGLRAAIPAARGLPLLRAIALGQDRRVVLDYLDGTRLAVDVAPC</sequence>
<name>A0A1J5RK12_9ZZZZ</name>